<dbReference type="SUPFAM" id="SSF47384">
    <property type="entry name" value="Homodimeric domain of signal transducing histidine kinase"/>
    <property type="match status" value="1"/>
</dbReference>
<evidence type="ECO:0000313" key="6">
    <source>
        <dbReference type="Proteomes" id="UP000317938"/>
    </source>
</evidence>
<reference evidence="5 6" key="1">
    <citation type="submission" date="2019-07" db="EMBL/GenBank/DDBJ databases">
        <title>Diversity of Bacteria from Kongsfjorden, Arctic.</title>
        <authorList>
            <person name="Yu Y."/>
        </authorList>
    </citation>
    <scope>NUCLEOTIDE SEQUENCE [LARGE SCALE GENOMIC DNA]</scope>
    <source>
        <strain evidence="5 6">SM1927</strain>
    </source>
</reference>
<keyword evidence="5" id="KW-0418">Kinase</keyword>
<comment type="catalytic activity">
    <reaction evidence="1">
        <text>ATP + protein L-histidine = ADP + protein N-phospho-L-histidine.</text>
        <dbReference type="EC" id="2.7.13.3"/>
    </reaction>
</comment>
<keyword evidence="6" id="KW-1185">Reference proteome</keyword>
<dbReference type="InterPro" id="IPR003594">
    <property type="entry name" value="HATPase_dom"/>
</dbReference>
<accession>A0ABY3FBM4</accession>
<dbReference type="InterPro" id="IPR003661">
    <property type="entry name" value="HisK_dim/P_dom"/>
</dbReference>
<dbReference type="EC" id="2.7.13.3" evidence="2"/>
<sequence length="463" mass="52288">MKNNEQLLERIHQLEMKNKALEQAGAFNTLILNGLEAILASSNTDELFKDFFSILQRTISFSAAILVKYNPNTESYSMLKASKENAEKVLPELIAILSIQPNIKNIFELRKLTKWQIDDLFWQQQHSLLTAPVTTNKKQYQLFVFSEKQGAFNQKDVSLLQQFISFTGNTISQFEQKSLQQRQQNIEQTLINSEKMASLGQMAAGVAHEINNPLSYVISNIQNLAHNIQQHTNLIKDLVKPQFQSTRAINERLEHYQFDELTQDTSDILSEMKEGANRVKEIVQSLKLFAHPNQTKIDDINLTSLLENTLRVAWNQIKYNATIERYYCADEIKLIGRTTQLYQVFLNIFINAAQSLSNSVGMIAVTTTQDSYNAYITISDNGCGIPADKLSSIFDPFFTTKPIGKGTGLGLAISRAIIEQHNGKISVQSKPGEGTVFSITLPKNSDLNDEELTIIALKEKNDD</sequence>
<dbReference type="PANTHER" id="PTHR43065">
    <property type="entry name" value="SENSOR HISTIDINE KINASE"/>
    <property type="match status" value="1"/>
</dbReference>
<keyword evidence="5" id="KW-0808">Transferase</keyword>
<dbReference type="SUPFAM" id="SSF55781">
    <property type="entry name" value="GAF domain-like"/>
    <property type="match status" value="1"/>
</dbReference>
<dbReference type="InterPro" id="IPR036097">
    <property type="entry name" value="HisK_dim/P_sf"/>
</dbReference>
<dbReference type="PRINTS" id="PR00344">
    <property type="entry name" value="BCTRLSENSOR"/>
</dbReference>
<dbReference type="InterPro" id="IPR004358">
    <property type="entry name" value="Sig_transdc_His_kin-like_C"/>
</dbReference>
<evidence type="ECO:0000313" key="5">
    <source>
        <dbReference type="EMBL" id="TVU82194.1"/>
    </source>
</evidence>
<dbReference type="SMART" id="SM00387">
    <property type="entry name" value="HATPase_c"/>
    <property type="match status" value="1"/>
</dbReference>
<evidence type="ECO:0000256" key="2">
    <source>
        <dbReference type="ARBA" id="ARBA00012438"/>
    </source>
</evidence>
<dbReference type="Proteomes" id="UP000317938">
    <property type="component" value="Unassembled WGS sequence"/>
</dbReference>
<dbReference type="GO" id="GO:0016301">
    <property type="term" value="F:kinase activity"/>
    <property type="evidence" value="ECO:0007669"/>
    <property type="project" value="UniProtKB-KW"/>
</dbReference>
<dbReference type="Pfam" id="PF02518">
    <property type="entry name" value="HATPase_c"/>
    <property type="match status" value="1"/>
</dbReference>
<protein>
    <recommendedName>
        <fullName evidence="2">histidine kinase</fullName>
        <ecNumber evidence="2">2.7.13.3</ecNumber>
    </recommendedName>
</protein>
<dbReference type="CDD" id="cd00082">
    <property type="entry name" value="HisKA"/>
    <property type="match status" value="1"/>
</dbReference>
<dbReference type="InterPro" id="IPR036890">
    <property type="entry name" value="HATPase_C_sf"/>
</dbReference>
<dbReference type="PROSITE" id="PS50109">
    <property type="entry name" value="HIS_KIN"/>
    <property type="match status" value="1"/>
</dbReference>
<feature type="domain" description="Histidine kinase" evidence="4">
    <location>
        <begin position="205"/>
        <end position="445"/>
    </location>
</feature>
<comment type="caution">
    <text evidence="5">The sequence shown here is derived from an EMBL/GenBank/DDBJ whole genome shotgun (WGS) entry which is preliminary data.</text>
</comment>
<proteinExistence type="predicted"/>
<dbReference type="RefSeq" id="WP_145239827.1">
    <property type="nucleotide sequence ID" value="NZ_VNFF01000013.1"/>
</dbReference>
<organism evidence="5 6">
    <name type="scientific">Pseudoalteromonas neustonica</name>
    <dbReference type="NCBI Taxonomy" id="1840331"/>
    <lineage>
        <taxon>Bacteria</taxon>
        <taxon>Pseudomonadati</taxon>
        <taxon>Pseudomonadota</taxon>
        <taxon>Gammaproteobacteria</taxon>
        <taxon>Alteromonadales</taxon>
        <taxon>Pseudoalteromonadaceae</taxon>
        <taxon>Pseudoalteromonas</taxon>
    </lineage>
</organism>
<dbReference type="Gene3D" id="1.10.287.130">
    <property type="match status" value="1"/>
</dbReference>
<gene>
    <name evidence="5" type="ORF">FQP85_14250</name>
</gene>
<dbReference type="SUPFAM" id="SSF55874">
    <property type="entry name" value="ATPase domain of HSP90 chaperone/DNA topoisomerase II/histidine kinase"/>
    <property type="match status" value="1"/>
</dbReference>
<dbReference type="PANTHER" id="PTHR43065:SF50">
    <property type="entry name" value="HISTIDINE KINASE"/>
    <property type="match status" value="1"/>
</dbReference>
<keyword evidence="3" id="KW-0597">Phosphoprotein</keyword>
<name>A0ABY3FBM4_9GAMM</name>
<dbReference type="InterPro" id="IPR005467">
    <property type="entry name" value="His_kinase_dom"/>
</dbReference>
<dbReference type="Gene3D" id="3.30.565.10">
    <property type="entry name" value="Histidine kinase-like ATPase, C-terminal domain"/>
    <property type="match status" value="1"/>
</dbReference>
<evidence type="ECO:0000256" key="1">
    <source>
        <dbReference type="ARBA" id="ARBA00000085"/>
    </source>
</evidence>
<evidence type="ECO:0000259" key="4">
    <source>
        <dbReference type="PROSITE" id="PS50109"/>
    </source>
</evidence>
<evidence type="ECO:0000256" key="3">
    <source>
        <dbReference type="ARBA" id="ARBA00022553"/>
    </source>
</evidence>
<dbReference type="EMBL" id="VNFF01000013">
    <property type="protein sequence ID" value="TVU82194.1"/>
    <property type="molecule type" value="Genomic_DNA"/>
</dbReference>